<sequence>MKAIVATIVLLTYFSVKCSDTLIKTKELQKSVDNFDLSEVMSECNETFRIEMSYIDSINSTGSFPDEMDKTPKCFIRCMLEKYEVTSDGEDFDVDKTVVLFSQMKKIGEDDARDIVQSCGKRCEYIV</sequence>
<evidence type="ECO:0000256" key="1">
    <source>
        <dbReference type="SAM" id="SignalP"/>
    </source>
</evidence>
<keyword evidence="1" id="KW-0732">Signal</keyword>
<proteinExistence type="predicted"/>
<dbReference type="InterPro" id="IPR006170">
    <property type="entry name" value="PBP/GOBP"/>
</dbReference>
<evidence type="ECO:0000313" key="2">
    <source>
        <dbReference type="EMBL" id="CAK1541406.1"/>
    </source>
</evidence>
<dbReference type="GO" id="GO:0005549">
    <property type="term" value="F:odorant binding"/>
    <property type="evidence" value="ECO:0007669"/>
    <property type="project" value="InterPro"/>
</dbReference>
<dbReference type="Pfam" id="PF01395">
    <property type="entry name" value="PBP_GOBP"/>
    <property type="match status" value="1"/>
</dbReference>
<accession>A0AAV1IXN8</accession>
<gene>
    <name evidence="2" type="ORF">LNINA_LOCUS1392</name>
</gene>
<feature type="signal peptide" evidence="1">
    <location>
        <begin position="1"/>
        <end position="18"/>
    </location>
</feature>
<keyword evidence="3" id="KW-1185">Reference proteome</keyword>
<comment type="caution">
    <text evidence="2">The sequence shown here is derived from an EMBL/GenBank/DDBJ whole genome shotgun (WGS) entry which is preliminary data.</text>
</comment>
<organism evidence="2 3">
    <name type="scientific">Leptosia nina</name>
    <dbReference type="NCBI Taxonomy" id="320188"/>
    <lineage>
        <taxon>Eukaryota</taxon>
        <taxon>Metazoa</taxon>
        <taxon>Ecdysozoa</taxon>
        <taxon>Arthropoda</taxon>
        <taxon>Hexapoda</taxon>
        <taxon>Insecta</taxon>
        <taxon>Pterygota</taxon>
        <taxon>Neoptera</taxon>
        <taxon>Endopterygota</taxon>
        <taxon>Lepidoptera</taxon>
        <taxon>Glossata</taxon>
        <taxon>Ditrysia</taxon>
        <taxon>Papilionoidea</taxon>
        <taxon>Pieridae</taxon>
        <taxon>Pierinae</taxon>
        <taxon>Leptosia</taxon>
    </lineage>
</organism>
<evidence type="ECO:0000313" key="3">
    <source>
        <dbReference type="Proteomes" id="UP001497472"/>
    </source>
</evidence>
<dbReference type="Proteomes" id="UP001497472">
    <property type="component" value="Unassembled WGS sequence"/>
</dbReference>
<dbReference type="InterPro" id="IPR036728">
    <property type="entry name" value="PBP_GOBP_sf"/>
</dbReference>
<dbReference type="Gene3D" id="1.10.238.20">
    <property type="entry name" value="Pheromone/general odorant binding protein domain"/>
    <property type="match status" value="1"/>
</dbReference>
<dbReference type="SUPFAM" id="SSF47565">
    <property type="entry name" value="Insect pheromone/odorant-binding proteins"/>
    <property type="match status" value="1"/>
</dbReference>
<dbReference type="EMBL" id="CAVLEF010000002">
    <property type="protein sequence ID" value="CAK1541406.1"/>
    <property type="molecule type" value="Genomic_DNA"/>
</dbReference>
<feature type="chain" id="PRO_5043595078" evidence="1">
    <location>
        <begin position="19"/>
        <end position="127"/>
    </location>
</feature>
<dbReference type="CDD" id="cd23992">
    <property type="entry name" value="PBP_GOBP"/>
    <property type="match status" value="1"/>
</dbReference>
<name>A0AAV1IXN8_9NEOP</name>
<dbReference type="AlphaFoldDB" id="A0AAV1IXN8"/>
<protein>
    <submittedName>
        <fullName evidence="2">Uncharacterized protein</fullName>
    </submittedName>
</protein>
<reference evidence="2 3" key="1">
    <citation type="submission" date="2023-11" db="EMBL/GenBank/DDBJ databases">
        <authorList>
            <person name="Okamura Y."/>
        </authorList>
    </citation>
    <scope>NUCLEOTIDE SEQUENCE [LARGE SCALE GENOMIC DNA]</scope>
</reference>